<feature type="transmembrane region" description="Helical" evidence="6">
    <location>
        <begin position="234"/>
        <end position="258"/>
    </location>
</feature>
<reference evidence="7 8" key="1">
    <citation type="submission" date="2024-03" db="EMBL/GenBank/DDBJ databases">
        <title>Human intestinal bacterial collection.</title>
        <authorList>
            <person name="Pauvert C."/>
            <person name="Hitch T.C.A."/>
            <person name="Clavel T."/>
        </authorList>
    </citation>
    <scope>NUCLEOTIDE SEQUENCE [LARGE SCALE GENOMIC DNA]</scope>
    <source>
        <strain evidence="7 8">CLA-JM-H44</strain>
    </source>
</reference>
<dbReference type="Proteomes" id="UP001489509">
    <property type="component" value="Unassembled WGS sequence"/>
</dbReference>
<feature type="transmembrane region" description="Helical" evidence="6">
    <location>
        <begin position="378"/>
        <end position="395"/>
    </location>
</feature>
<feature type="transmembrane region" description="Helical" evidence="6">
    <location>
        <begin position="465"/>
        <end position="486"/>
    </location>
</feature>
<feature type="transmembrane region" description="Helical" evidence="6">
    <location>
        <begin position="337"/>
        <end position="357"/>
    </location>
</feature>
<feature type="transmembrane region" description="Helical" evidence="6">
    <location>
        <begin position="95"/>
        <end position="118"/>
    </location>
</feature>
<feature type="transmembrane region" description="Helical" evidence="6">
    <location>
        <begin position="155"/>
        <end position="180"/>
    </location>
</feature>
<evidence type="ECO:0000313" key="8">
    <source>
        <dbReference type="Proteomes" id="UP001489509"/>
    </source>
</evidence>
<feature type="transmembrane region" description="Helical" evidence="6">
    <location>
        <begin position="124"/>
        <end position="143"/>
    </location>
</feature>
<feature type="transmembrane region" description="Helical" evidence="6">
    <location>
        <begin position="401"/>
        <end position="420"/>
    </location>
</feature>
<comment type="subcellular location">
    <subcellularLocation>
        <location evidence="1">Cell membrane</location>
        <topology evidence="1">Multi-pass membrane protein</topology>
    </subcellularLocation>
</comment>
<evidence type="ECO:0000256" key="5">
    <source>
        <dbReference type="ARBA" id="ARBA00023136"/>
    </source>
</evidence>
<dbReference type="RefSeq" id="WP_349219302.1">
    <property type="nucleotide sequence ID" value="NZ_JBBMFD010000010.1"/>
</dbReference>
<dbReference type="EMBL" id="JBBMFD010000010">
    <property type="protein sequence ID" value="MEQ2440630.1"/>
    <property type="molecule type" value="Genomic_DNA"/>
</dbReference>
<keyword evidence="3 6" id="KW-0812">Transmembrane</keyword>
<sequence>MNRTKKFALNATFSAIQQVVVMIVGLITPRVMLQFYGSEINGLVASITQFISYISLIEAGLSGAAVYSLYKPLAEHDVKGINGVVSAAKRTYTRLGYVFTGLTLVLAAIYASIVTVQGLSIQEIFFLILVMGVSGAMEFFTMAKYRVLFTADQKQYILSICTMVGVVLNMVLIVLCAVLHLNIVWLKVIATLSVFVRSAILAGYMRKRYKYVNFKEKPNMRALDKRWDALYMQILWNLESGAPIILATVFTNMVQVSIYSVYNLVIYGINNVVAIFLSGLSAAFGEIIVMGNREQLKKVYSQLLFAFYSILTVLYAVTGVMYMPFMRNYVANLSDSQLYIVPTLALLFFINGLLHAVQTPQGMMTIAAGMYRETRIQNSIQAGILVFGGILLAPFLGLHGILLAAISANLFRLIDYIIFISRKFEGIGMKETILHVIRVMVQVGVVYAIFWFVPLPNNGYLEWALSALIVLAVSAAIVLLSAVIFNRKDLKNLFTRLKLLVRRG</sequence>
<gene>
    <name evidence="7" type="ORF">WMO26_07305</name>
</gene>
<accession>A0ABV1E019</accession>
<evidence type="ECO:0000256" key="4">
    <source>
        <dbReference type="ARBA" id="ARBA00022989"/>
    </source>
</evidence>
<keyword evidence="5 6" id="KW-0472">Membrane</keyword>
<keyword evidence="2" id="KW-1003">Cell membrane</keyword>
<comment type="caution">
    <text evidence="7">The sequence shown here is derived from an EMBL/GenBank/DDBJ whole genome shotgun (WGS) entry which is preliminary data.</text>
</comment>
<evidence type="ECO:0000256" key="6">
    <source>
        <dbReference type="SAM" id="Phobius"/>
    </source>
</evidence>
<evidence type="ECO:0000256" key="3">
    <source>
        <dbReference type="ARBA" id="ARBA00022692"/>
    </source>
</evidence>
<organism evidence="7 8">
    <name type="scientific">Solibaculum intestinale</name>
    <dbReference type="NCBI Taxonomy" id="3133165"/>
    <lineage>
        <taxon>Bacteria</taxon>
        <taxon>Bacillati</taxon>
        <taxon>Bacillota</taxon>
        <taxon>Clostridia</taxon>
        <taxon>Eubacteriales</taxon>
        <taxon>Oscillospiraceae</taxon>
        <taxon>Solibaculum</taxon>
    </lineage>
</organism>
<feature type="transmembrane region" description="Helical" evidence="6">
    <location>
        <begin position="186"/>
        <end position="205"/>
    </location>
</feature>
<feature type="transmembrane region" description="Helical" evidence="6">
    <location>
        <begin position="432"/>
        <end position="453"/>
    </location>
</feature>
<dbReference type="PANTHER" id="PTHR30250:SF26">
    <property type="entry name" value="PSMA PROTEIN"/>
    <property type="match status" value="1"/>
</dbReference>
<name>A0ABV1E019_9FIRM</name>
<feature type="transmembrane region" description="Helical" evidence="6">
    <location>
        <begin position="7"/>
        <end position="27"/>
    </location>
</feature>
<feature type="transmembrane region" description="Helical" evidence="6">
    <location>
        <begin position="303"/>
        <end position="325"/>
    </location>
</feature>
<feature type="transmembrane region" description="Helical" evidence="6">
    <location>
        <begin position="264"/>
        <end position="291"/>
    </location>
</feature>
<proteinExistence type="predicted"/>
<evidence type="ECO:0000256" key="1">
    <source>
        <dbReference type="ARBA" id="ARBA00004651"/>
    </source>
</evidence>
<evidence type="ECO:0000313" key="7">
    <source>
        <dbReference type="EMBL" id="MEQ2440630.1"/>
    </source>
</evidence>
<keyword evidence="4 6" id="KW-1133">Transmembrane helix</keyword>
<evidence type="ECO:0008006" key="9">
    <source>
        <dbReference type="Google" id="ProtNLM"/>
    </source>
</evidence>
<dbReference type="InterPro" id="IPR050833">
    <property type="entry name" value="Poly_Biosynth_Transport"/>
</dbReference>
<keyword evidence="8" id="KW-1185">Reference proteome</keyword>
<dbReference type="PANTHER" id="PTHR30250">
    <property type="entry name" value="PST FAMILY PREDICTED COLANIC ACID TRANSPORTER"/>
    <property type="match status" value="1"/>
</dbReference>
<protein>
    <recommendedName>
        <fullName evidence="9">Polysaccharide biosynthesis protein C-terminal domain-containing protein</fullName>
    </recommendedName>
</protein>
<evidence type="ECO:0000256" key="2">
    <source>
        <dbReference type="ARBA" id="ARBA00022475"/>
    </source>
</evidence>
<feature type="transmembrane region" description="Helical" evidence="6">
    <location>
        <begin position="47"/>
        <end position="70"/>
    </location>
</feature>